<dbReference type="InterPro" id="IPR013655">
    <property type="entry name" value="PAS_fold_3"/>
</dbReference>
<dbReference type="SUPFAM" id="SSF47384">
    <property type="entry name" value="Homodimeric domain of signal transducing histidine kinase"/>
    <property type="match status" value="1"/>
</dbReference>
<evidence type="ECO:0000259" key="10">
    <source>
        <dbReference type="PROSITE" id="PS50113"/>
    </source>
</evidence>
<dbReference type="CDD" id="cd00075">
    <property type="entry name" value="HATPase"/>
    <property type="match status" value="1"/>
</dbReference>
<feature type="coiled-coil region" evidence="7">
    <location>
        <begin position="167"/>
        <end position="202"/>
    </location>
</feature>
<evidence type="ECO:0000259" key="9">
    <source>
        <dbReference type="PROSITE" id="PS50112"/>
    </source>
</evidence>
<dbReference type="Proteomes" id="UP000220922">
    <property type="component" value="Unassembled WGS sequence"/>
</dbReference>
<keyword evidence="4" id="KW-0808">Transferase</keyword>
<protein>
    <recommendedName>
        <fullName evidence="2">histidine kinase</fullName>
        <ecNumber evidence="2">2.7.13.3</ecNumber>
    </recommendedName>
</protein>
<dbReference type="CDD" id="cd00130">
    <property type="entry name" value="PAS"/>
    <property type="match status" value="2"/>
</dbReference>
<dbReference type="PROSITE" id="PS50112">
    <property type="entry name" value="PAS"/>
    <property type="match status" value="2"/>
</dbReference>
<dbReference type="InterPro" id="IPR003018">
    <property type="entry name" value="GAF"/>
</dbReference>
<keyword evidence="7" id="KW-0175">Coiled coil</keyword>
<dbReference type="Pfam" id="PF00512">
    <property type="entry name" value="HisKA"/>
    <property type="match status" value="1"/>
</dbReference>
<evidence type="ECO:0000256" key="3">
    <source>
        <dbReference type="ARBA" id="ARBA00022553"/>
    </source>
</evidence>
<dbReference type="Gene3D" id="1.10.287.130">
    <property type="match status" value="1"/>
</dbReference>
<name>A0A2H3KJY8_9CHLR</name>
<dbReference type="SMART" id="SM00065">
    <property type="entry name" value="GAF"/>
    <property type="match status" value="2"/>
</dbReference>
<dbReference type="InterPro" id="IPR035965">
    <property type="entry name" value="PAS-like_dom_sf"/>
</dbReference>
<dbReference type="PANTHER" id="PTHR43711">
    <property type="entry name" value="TWO-COMPONENT HISTIDINE KINASE"/>
    <property type="match status" value="1"/>
</dbReference>
<evidence type="ECO:0000256" key="1">
    <source>
        <dbReference type="ARBA" id="ARBA00000085"/>
    </source>
</evidence>
<organism evidence="11 12">
    <name type="scientific">Candidatus Chloroploca asiatica</name>
    <dbReference type="NCBI Taxonomy" id="1506545"/>
    <lineage>
        <taxon>Bacteria</taxon>
        <taxon>Bacillati</taxon>
        <taxon>Chloroflexota</taxon>
        <taxon>Chloroflexia</taxon>
        <taxon>Chloroflexales</taxon>
        <taxon>Chloroflexineae</taxon>
        <taxon>Oscillochloridaceae</taxon>
        <taxon>Candidatus Chloroploca</taxon>
    </lineage>
</organism>
<dbReference type="Pfam" id="PF08447">
    <property type="entry name" value="PAS_3"/>
    <property type="match status" value="1"/>
</dbReference>
<feature type="domain" description="PAS" evidence="9">
    <location>
        <begin position="510"/>
        <end position="547"/>
    </location>
</feature>
<dbReference type="CDD" id="cd00082">
    <property type="entry name" value="HisKA"/>
    <property type="match status" value="1"/>
</dbReference>
<dbReference type="NCBIfam" id="TIGR00229">
    <property type="entry name" value="sensory_box"/>
    <property type="match status" value="2"/>
</dbReference>
<dbReference type="InterPro" id="IPR000700">
    <property type="entry name" value="PAS-assoc_C"/>
</dbReference>
<evidence type="ECO:0000256" key="6">
    <source>
        <dbReference type="ARBA" id="ARBA00023012"/>
    </source>
</evidence>
<dbReference type="PROSITE" id="PS50113">
    <property type="entry name" value="PAC"/>
    <property type="match status" value="1"/>
</dbReference>
<dbReference type="Pfam" id="PF13185">
    <property type="entry name" value="GAF_2"/>
    <property type="match status" value="2"/>
</dbReference>
<feature type="domain" description="PAC" evidence="10">
    <location>
        <begin position="439"/>
        <end position="491"/>
    </location>
</feature>
<dbReference type="InterPro" id="IPR005467">
    <property type="entry name" value="His_kinase_dom"/>
</dbReference>
<dbReference type="InterPro" id="IPR029016">
    <property type="entry name" value="GAF-like_dom_sf"/>
</dbReference>
<evidence type="ECO:0000256" key="7">
    <source>
        <dbReference type="SAM" id="Coils"/>
    </source>
</evidence>
<dbReference type="SMART" id="SM00086">
    <property type="entry name" value="PAC"/>
    <property type="match status" value="2"/>
</dbReference>
<dbReference type="SUPFAM" id="SSF55785">
    <property type="entry name" value="PYP-like sensor domain (PAS domain)"/>
    <property type="match status" value="2"/>
</dbReference>
<dbReference type="PROSITE" id="PS50109">
    <property type="entry name" value="HIS_KIN"/>
    <property type="match status" value="1"/>
</dbReference>
<comment type="caution">
    <text evidence="11">The sequence shown here is derived from an EMBL/GenBank/DDBJ whole genome shotgun (WGS) entry which is preliminary data.</text>
</comment>
<dbReference type="AlphaFoldDB" id="A0A2H3KJY8"/>
<keyword evidence="3" id="KW-0597">Phosphoprotein</keyword>
<keyword evidence="12" id="KW-1185">Reference proteome</keyword>
<dbReference type="InterPro" id="IPR036890">
    <property type="entry name" value="HATPase_C_sf"/>
</dbReference>
<dbReference type="PANTHER" id="PTHR43711:SF26">
    <property type="entry name" value="SENSOR HISTIDINE KINASE RCSC"/>
    <property type="match status" value="1"/>
</dbReference>
<dbReference type="OrthoDB" id="135015at2"/>
<evidence type="ECO:0000256" key="2">
    <source>
        <dbReference type="ARBA" id="ARBA00012438"/>
    </source>
</evidence>
<dbReference type="InterPro" id="IPR000014">
    <property type="entry name" value="PAS"/>
</dbReference>
<dbReference type="SUPFAM" id="SSF55781">
    <property type="entry name" value="GAF domain-like"/>
    <property type="match status" value="2"/>
</dbReference>
<feature type="domain" description="Histidine kinase" evidence="8">
    <location>
        <begin position="640"/>
        <end position="872"/>
    </location>
</feature>
<evidence type="ECO:0000313" key="12">
    <source>
        <dbReference type="Proteomes" id="UP000220922"/>
    </source>
</evidence>
<dbReference type="SMART" id="SM00091">
    <property type="entry name" value="PAS"/>
    <property type="match status" value="2"/>
</dbReference>
<accession>A0A2H3KJY8</accession>
<dbReference type="RefSeq" id="WP_097653699.1">
    <property type="nucleotide sequence ID" value="NZ_LYXE01000106.1"/>
</dbReference>
<gene>
    <name evidence="11" type="ORF">A9Q02_16290</name>
</gene>
<dbReference type="EMBL" id="LYXE01000106">
    <property type="protein sequence ID" value="PDV98273.1"/>
    <property type="molecule type" value="Genomic_DNA"/>
</dbReference>
<dbReference type="InterPro" id="IPR050736">
    <property type="entry name" value="Sensor_HK_Regulatory"/>
</dbReference>
<dbReference type="Gene3D" id="3.30.450.20">
    <property type="entry name" value="PAS domain"/>
    <property type="match status" value="2"/>
</dbReference>
<keyword evidence="5" id="KW-0418">Kinase</keyword>
<feature type="domain" description="PAS" evidence="9">
    <location>
        <begin position="365"/>
        <end position="439"/>
    </location>
</feature>
<dbReference type="PRINTS" id="PR00344">
    <property type="entry name" value="BCTRLSENSOR"/>
</dbReference>
<evidence type="ECO:0000259" key="8">
    <source>
        <dbReference type="PROSITE" id="PS50109"/>
    </source>
</evidence>
<evidence type="ECO:0000256" key="4">
    <source>
        <dbReference type="ARBA" id="ARBA00022679"/>
    </source>
</evidence>
<dbReference type="InterPro" id="IPR003661">
    <property type="entry name" value="HisK_dim/P_dom"/>
</dbReference>
<dbReference type="SMART" id="SM00388">
    <property type="entry name" value="HisKA"/>
    <property type="match status" value="1"/>
</dbReference>
<dbReference type="Gene3D" id="3.30.450.40">
    <property type="match status" value="2"/>
</dbReference>
<dbReference type="SMART" id="SM00387">
    <property type="entry name" value="HATPase_c"/>
    <property type="match status" value="1"/>
</dbReference>
<evidence type="ECO:0000256" key="5">
    <source>
        <dbReference type="ARBA" id="ARBA00022777"/>
    </source>
</evidence>
<dbReference type="InterPro" id="IPR001610">
    <property type="entry name" value="PAC"/>
</dbReference>
<evidence type="ECO:0000313" key="11">
    <source>
        <dbReference type="EMBL" id="PDV98273.1"/>
    </source>
</evidence>
<dbReference type="InterPro" id="IPR003594">
    <property type="entry name" value="HATPase_dom"/>
</dbReference>
<comment type="catalytic activity">
    <reaction evidence="1">
        <text>ATP + protein L-histidine = ADP + protein N-phospho-L-histidine.</text>
        <dbReference type="EC" id="2.7.13.3"/>
    </reaction>
</comment>
<reference evidence="11 12" key="1">
    <citation type="submission" date="2016-05" db="EMBL/GenBank/DDBJ databases">
        <authorList>
            <person name="Lavstsen T."/>
            <person name="Jespersen J.S."/>
        </authorList>
    </citation>
    <scope>NUCLEOTIDE SEQUENCE [LARGE SCALE GENOMIC DNA]</scope>
    <source>
        <strain evidence="11 12">B7-9</strain>
    </source>
</reference>
<dbReference type="Pfam" id="PF02518">
    <property type="entry name" value="HATPase_c"/>
    <property type="match status" value="1"/>
</dbReference>
<proteinExistence type="predicted"/>
<dbReference type="GO" id="GO:0000155">
    <property type="term" value="F:phosphorelay sensor kinase activity"/>
    <property type="evidence" value="ECO:0007669"/>
    <property type="project" value="InterPro"/>
</dbReference>
<dbReference type="InterPro" id="IPR036097">
    <property type="entry name" value="HisK_dim/P_sf"/>
</dbReference>
<dbReference type="Pfam" id="PF13426">
    <property type="entry name" value="PAS_9"/>
    <property type="match status" value="1"/>
</dbReference>
<dbReference type="EC" id="2.7.13.3" evidence="2"/>
<dbReference type="Gene3D" id="3.30.565.10">
    <property type="entry name" value="Histidine kinase-like ATPase, C-terminal domain"/>
    <property type="match status" value="1"/>
</dbReference>
<keyword evidence="6" id="KW-0902">Two-component regulatory system</keyword>
<dbReference type="FunFam" id="3.30.565.10:FF:000006">
    <property type="entry name" value="Sensor histidine kinase WalK"/>
    <property type="match status" value="1"/>
</dbReference>
<sequence>MPRTIRRTPRRRLQHANRLYRVLSRVSETIVRRNDRLLLFADVCQIAVEEGGFKLAWIGLVDERTGRVVPMGVSGEASSYPYAIKVTSRDEPAGRGPTGTAIREGRAVVCNNIADSVNTRPWHHLAAHHALRASGAFPLVVYGRAIGALNLYADSRGFFDRQEVGMLEQVANVISFALEKLEEEERRNRDETNRQLDIERQEALLHLTEMTSQSEREVIEYALEEAVRLTSSSIGYLHFVLADGVNLQLFTWSSSVREACSVAANTHYPIASAGVWVDCLRTRAPVFHNDYQNLPDRHGYPEGHIHLIRHMSVPLIDGDQIVAIAGVGNKLDHYDEKDARQLLLFMSGMWAMIQRKRAESALRESEARYRRLTEHAPDIIYRYRLHPDPGFEYVSPAVTTLTGYTPDDHYADPQLGYKLIHPEDRHTLKDMAEGGLSFKPMELRWVCRDGAELWVEQRNVPVYNATGEIIAIEGIARDITDRKLAETTLRAERAQLEYWVMERTRDLRHERDRTRAMLEALSEAVIVVDPNGVIDYLNPAATTLTGLHGGISPTVWAWWRTQTADANPNAQLCAALKTGRRWQGEVTLVDASGIPYDAAITVAPLFDPDAPGHPVRFVTVHRDITATRAAERMKDQFVSNVSHELRSPTSLITMLSGNLELLYHRLDDTRRLAIIADIRAHTRTLNELIGSVLEISRIDGGRVDGERHSIDLMRLVRDEVAQFLPVARRKHLNLTVERGQALPIIAEEGQIRQVLRNLLTNALKFTPEHGQIVCTGVIVADQLDHTWPGHVRLPAGQWVALRISDNGIGIRTTDLPHIFERFYRAETQGNIPGTGLGLSIANELVRLHGGTIEVRSTLGMGSTFVIYLPLDSDEEVV</sequence>
<dbReference type="InterPro" id="IPR004358">
    <property type="entry name" value="Sig_transdc_His_kin-like_C"/>
</dbReference>
<dbReference type="SUPFAM" id="SSF55874">
    <property type="entry name" value="ATPase domain of HSP90 chaperone/DNA topoisomerase II/histidine kinase"/>
    <property type="match status" value="1"/>
</dbReference>